<organism evidence="1 2">
    <name type="scientific">Pseudoduganella rivuli</name>
    <dbReference type="NCBI Taxonomy" id="2666085"/>
    <lineage>
        <taxon>Bacteria</taxon>
        <taxon>Pseudomonadati</taxon>
        <taxon>Pseudomonadota</taxon>
        <taxon>Betaproteobacteria</taxon>
        <taxon>Burkholderiales</taxon>
        <taxon>Oxalobacteraceae</taxon>
        <taxon>Telluria group</taxon>
        <taxon>Pseudoduganella</taxon>
    </lineage>
</organism>
<evidence type="ECO:0000313" key="1">
    <source>
        <dbReference type="EMBL" id="MRV71473.1"/>
    </source>
</evidence>
<gene>
    <name evidence="1" type="ORF">GJ700_07025</name>
</gene>
<proteinExistence type="predicted"/>
<reference evidence="1 2" key="1">
    <citation type="submission" date="2019-11" db="EMBL/GenBank/DDBJ databases">
        <title>Novel species isolated from a subtropical stream in China.</title>
        <authorList>
            <person name="Lu H."/>
        </authorList>
    </citation>
    <scope>NUCLEOTIDE SEQUENCE [LARGE SCALE GENOMIC DNA]</scope>
    <source>
        <strain evidence="1 2">FT92W</strain>
    </source>
</reference>
<evidence type="ECO:0000313" key="2">
    <source>
        <dbReference type="Proteomes" id="UP000446768"/>
    </source>
</evidence>
<dbReference type="SMART" id="SM00028">
    <property type="entry name" value="TPR"/>
    <property type="match status" value="2"/>
</dbReference>
<dbReference type="InterPro" id="IPR011990">
    <property type="entry name" value="TPR-like_helical_dom_sf"/>
</dbReference>
<dbReference type="AlphaFoldDB" id="A0A7X2IKN1"/>
<comment type="caution">
    <text evidence="1">The sequence shown here is derived from an EMBL/GenBank/DDBJ whole genome shotgun (WGS) entry which is preliminary data.</text>
</comment>
<accession>A0A7X2IKN1</accession>
<sequence length="128" mass="13268">MRAGACLAADASFDVSFDTLLARGAAEREQGNLTLAIDALRAAQALAVGDVQRRQAATELGASLLQARRLEQADAPLHAAYAMAQGQDRARAALALGNLAQLRKQPDAARQAYAEAERLAGGDAGLAL</sequence>
<protein>
    <recommendedName>
        <fullName evidence="3">Tetratricopeptide repeat protein</fullName>
    </recommendedName>
</protein>
<feature type="non-terminal residue" evidence="1">
    <location>
        <position position="128"/>
    </location>
</feature>
<dbReference type="EMBL" id="WKJJ01000003">
    <property type="protein sequence ID" value="MRV71473.1"/>
    <property type="molecule type" value="Genomic_DNA"/>
</dbReference>
<dbReference type="Gene3D" id="1.25.40.10">
    <property type="entry name" value="Tetratricopeptide repeat domain"/>
    <property type="match status" value="1"/>
</dbReference>
<dbReference type="SUPFAM" id="SSF48452">
    <property type="entry name" value="TPR-like"/>
    <property type="match status" value="1"/>
</dbReference>
<keyword evidence="2" id="KW-1185">Reference proteome</keyword>
<dbReference type="Proteomes" id="UP000446768">
    <property type="component" value="Unassembled WGS sequence"/>
</dbReference>
<evidence type="ECO:0008006" key="3">
    <source>
        <dbReference type="Google" id="ProtNLM"/>
    </source>
</evidence>
<name>A0A7X2IKN1_9BURK</name>
<dbReference type="InterPro" id="IPR019734">
    <property type="entry name" value="TPR_rpt"/>
</dbReference>